<dbReference type="InterPro" id="IPR034333">
    <property type="entry name" value="GST_Zeta_N"/>
</dbReference>
<sequence>MQLYSFFNSSTSYRVRIALALKGLPFEYLPVNIRTGQHREAEYVQGINPSASVPALVDGAFMLGQSLAIMDYLDARHPEPRLLPQAPEQRARVLELASLVACDIHPVNNLRVLRYLQDVLKVTPEQKDAWYRHWIDEGMAGVERLLARHGTGPWCFGDSPTLADITLVPQVANAQRMGCDLSAYPRALAVFAHASAHPAFAKAAPAQQPDYTA</sequence>
<feature type="domain" description="GST N-terminal" evidence="2">
    <location>
        <begin position="1"/>
        <end position="81"/>
    </location>
</feature>
<gene>
    <name evidence="4" type="primary">nagL_2</name>
    <name evidence="4" type="ORF">LMG31506_02628</name>
</gene>
<dbReference type="Proteomes" id="UP000672934">
    <property type="component" value="Unassembled WGS sequence"/>
</dbReference>
<dbReference type="RefSeq" id="WP_211947576.1">
    <property type="nucleotide sequence ID" value="NZ_CAJPUY010000008.1"/>
</dbReference>
<dbReference type="SUPFAM" id="SSF47616">
    <property type="entry name" value="GST C-terminal domain-like"/>
    <property type="match status" value="1"/>
</dbReference>
<protein>
    <submittedName>
        <fullName evidence="4">Maleylpyruvate isomerase</fullName>
        <ecNumber evidence="4">5.2.1.4</ecNumber>
    </submittedName>
</protein>
<evidence type="ECO:0000313" key="4">
    <source>
        <dbReference type="EMBL" id="CAG2142193.1"/>
    </source>
</evidence>
<evidence type="ECO:0000256" key="1">
    <source>
        <dbReference type="ARBA" id="ARBA00010007"/>
    </source>
</evidence>
<evidence type="ECO:0000259" key="2">
    <source>
        <dbReference type="PROSITE" id="PS50404"/>
    </source>
</evidence>
<dbReference type="CDD" id="cd03191">
    <property type="entry name" value="GST_C_Zeta"/>
    <property type="match status" value="1"/>
</dbReference>
<dbReference type="Pfam" id="PF02798">
    <property type="entry name" value="GST_N"/>
    <property type="match status" value="1"/>
</dbReference>
<proteinExistence type="inferred from homology"/>
<dbReference type="PROSITE" id="PS50405">
    <property type="entry name" value="GST_CTER"/>
    <property type="match status" value="1"/>
</dbReference>
<dbReference type="GO" id="GO:0006559">
    <property type="term" value="P:L-phenylalanine catabolic process"/>
    <property type="evidence" value="ECO:0007669"/>
    <property type="project" value="TreeGrafter"/>
</dbReference>
<dbReference type="Gene3D" id="3.40.30.10">
    <property type="entry name" value="Glutaredoxin"/>
    <property type="match status" value="1"/>
</dbReference>
<dbReference type="InterPro" id="IPR040079">
    <property type="entry name" value="Glutathione_S-Trfase"/>
</dbReference>
<dbReference type="CDD" id="cd03042">
    <property type="entry name" value="GST_N_Zeta"/>
    <property type="match status" value="1"/>
</dbReference>
<dbReference type="InterPro" id="IPR005955">
    <property type="entry name" value="GST_Zeta"/>
</dbReference>
<evidence type="ECO:0000313" key="5">
    <source>
        <dbReference type="Proteomes" id="UP000672934"/>
    </source>
</evidence>
<dbReference type="SFLD" id="SFLDG00358">
    <property type="entry name" value="Main_(cytGST)"/>
    <property type="match status" value="1"/>
</dbReference>
<name>A0A916ISJ2_9BURK</name>
<dbReference type="InterPro" id="IPR004045">
    <property type="entry name" value="Glutathione_S-Trfase_N"/>
</dbReference>
<dbReference type="Gene3D" id="1.20.1050.10">
    <property type="match status" value="1"/>
</dbReference>
<dbReference type="Pfam" id="PF13410">
    <property type="entry name" value="GST_C_2"/>
    <property type="match status" value="1"/>
</dbReference>
<keyword evidence="5" id="KW-1185">Reference proteome</keyword>
<dbReference type="GO" id="GO:0006749">
    <property type="term" value="P:glutathione metabolic process"/>
    <property type="evidence" value="ECO:0007669"/>
    <property type="project" value="TreeGrafter"/>
</dbReference>
<dbReference type="PROSITE" id="PS50404">
    <property type="entry name" value="GST_NTER"/>
    <property type="match status" value="1"/>
</dbReference>
<comment type="caution">
    <text evidence="4">The sequence shown here is derived from an EMBL/GenBank/DDBJ whole genome shotgun (WGS) entry which is preliminary data.</text>
</comment>
<dbReference type="InterPro" id="IPR034330">
    <property type="entry name" value="GST_Zeta_C"/>
</dbReference>
<dbReference type="GO" id="GO:0005737">
    <property type="term" value="C:cytoplasm"/>
    <property type="evidence" value="ECO:0007669"/>
    <property type="project" value="InterPro"/>
</dbReference>
<dbReference type="EMBL" id="CAJPUY010000008">
    <property type="protein sequence ID" value="CAG2142193.1"/>
    <property type="molecule type" value="Genomic_DNA"/>
</dbReference>
<dbReference type="NCBIfam" id="TIGR01262">
    <property type="entry name" value="maiA"/>
    <property type="match status" value="1"/>
</dbReference>
<dbReference type="PANTHER" id="PTHR42673">
    <property type="entry name" value="MALEYLACETOACETATE ISOMERASE"/>
    <property type="match status" value="1"/>
</dbReference>
<dbReference type="GO" id="GO:0050077">
    <property type="term" value="F:maleylpyruvate isomerase activity"/>
    <property type="evidence" value="ECO:0007669"/>
    <property type="project" value="UniProtKB-EC"/>
</dbReference>
<dbReference type="SUPFAM" id="SSF52833">
    <property type="entry name" value="Thioredoxin-like"/>
    <property type="match status" value="1"/>
</dbReference>
<evidence type="ECO:0000259" key="3">
    <source>
        <dbReference type="PROSITE" id="PS50405"/>
    </source>
</evidence>
<dbReference type="EC" id="5.2.1.4" evidence="4"/>
<dbReference type="GO" id="GO:0016034">
    <property type="term" value="F:maleylacetoacetate isomerase activity"/>
    <property type="evidence" value="ECO:0007669"/>
    <property type="project" value="TreeGrafter"/>
</dbReference>
<keyword evidence="4" id="KW-0413">Isomerase</keyword>
<comment type="similarity">
    <text evidence="1">Belongs to the GST superfamily. Zeta family.</text>
</comment>
<dbReference type="PANTHER" id="PTHR42673:SF4">
    <property type="entry name" value="MALEYLACETOACETATE ISOMERASE"/>
    <property type="match status" value="1"/>
</dbReference>
<reference evidence="4" key="1">
    <citation type="submission" date="2021-03" db="EMBL/GenBank/DDBJ databases">
        <authorList>
            <person name="Peeters C."/>
        </authorList>
    </citation>
    <scope>NUCLEOTIDE SEQUENCE</scope>
    <source>
        <strain evidence="4">LMG 31506</strain>
    </source>
</reference>
<feature type="domain" description="GST C-terminal" evidence="3">
    <location>
        <begin position="86"/>
        <end position="213"/>
    </location>
</feature>
<dbReference type="InterPro" id="IPR036282">
    <property type="entry name" value="Glutathione-S-Trfase_C_sf"/>
</dbReference>
<dbReference type="InterPro" id="IPR010987">
    <property type="entry name" value="Glutathione-S-Trfase_C-like"/>
</dbReference>
<dbReference type="GO" id="GO:0004364">
    <property type="term" value="F:glutathione transferase activity"/>
    <property type="evidence" value="ECO:0007669"/>
    <property type="project" value="TreeGrafter"/>
</dbReference>
<accession>A0A916ISJ2</accession>
<dbReference type="AlphaFoldDB" id="A0A916ISJ2"/>
<organism evidence="4 5">
    <name type="scientific">Cupriavidus yeoncheonensis</name>
    <dbReference type="NCBI Taxonomy" id="1462994"/>
    <lineage>
        <taxon>Bacteria</taxon>
        <taxon>Pseudomonadati</taxon>
        <taxon>Pseudomonadota</taxon>
        <taxon>Betaproteobacteria</taxon>
        <taxon>Burkholderiales</taxon>
        <taxon>Burkholderiaceae</taxon>
        <taxon>Cupriavidus</taxon>
    </lineage>
</organism>
<dbReference type="SFLD" id="SFLDS00019">
    <property type="entry name" value="Glutathione_Transferase_(cytos"/>
    <property type="match status" value="1"/>
</dbReference>
<dbReference type="InterPro" id="IPR036249">
    <property type="entry name" value="Thioredoxin-like_sf"/>
</dbReference>
<dbReference type="FunFam" id="1.20.1050.10:FF:000017">
    <property type="entry name" value="Maleylacetoacetate isomerase"/>
    <property type="match status" value="1"/>
</dbReference>